<gene>
    <name evidence="3" type="primary">PARPA_12466.1 scaffold 45109</name>
</gene>
<evidence type="ECO:0000313" key="4">
    <source>
        <dbReference type="Proteomes" id="UP000054107"/>
    </source>
</evidence>
<reference evidence="3 4" key="1">
    <citation type="submission" date="2014-09" db="EMBL/GenBank/DDBJ databases">
        <authorList>
            <person name="Ellenberger Sabrina"/>
        </authorList>
    </citation>
    <scope>NUCLEOTIDE SEQUENCE [LARGE SCALE GENOMIC DNA]</scope>
    <source>
        <strain evidence="3 4">CBS 412.66</strain>
    </source>
</reference>
<keyword evidence="4" id="KW-1185">Reference proteome</keyword>
<keyword evidence="1" id="KW-0175">Coiled coil</keyword>
<dbReference type="STRING" id="35722.A0A0B7NT50"/>
<dbReference type="Proteomes" id="UP000054107">
    <property type="component" value="Unassembled WGS sequence"/>
</dbReference>
<feature type="compositionally biased region" description="Acidic residues" evidence="2">
    <location>
        <begin position="196"/>
        <end position="212"/>
    </location>
</feature>
<evidence type="ECO:0000256" key="2">
    <source>
        <dbReference type="SAM" id="MobiDB-lite"/>
    </source>
</evidence>
<name>A0A0B7NT50_9FUNG</name>
<dbReference type="OrthoDB" id="5976950at2759"/>
<feature type="coiled-coil region" evidence="1">
    <location>
        <begin position="54"/>
        <end position="81"/>
    </location>
</feature>
<organism evidence="3 4">
    <name type="scientific">Parasitella parasitica</name>
    <dbReference type="NCBI Taxonomy" id="35722"/>
    <lineage>
        <taxon>Eukaryota</taxon>
        <taxon>Fungi</taxon>
        <taxon>Fungi incertae sedis</taxon>
        <taxon>Mucoromycota</taxon>
        <taxon>Mucoromycotina</taxon>
        <taxon>Mucoromycetes</taxon>
        <taxon>Mucorales</taxon>
        <taxon>Mucorineae</taxon>
        <taxon>Mucoraceae</taxon>
        <taxon>Parasitella</taxon>
    </lineage>
</organism>
<accession>A0A0B7NT50</accession>
<evidence type="ECO:0000313" key="3">
    <source>
        <dbReference type="EMBL" id="CEP18164.1"/>
    </source>
</evidence>
<sequence>MSDLSNESIDGIAFDERTTSARFQERLMQAKTSTAFDPLDNDTRFTDSYESYDTEALKNLLEDLTKKVSYMENRVIEKENKLAVRRAKRNVEAGITNMTTEERAVYVEQEEEKQLHAKSARQNLRKKLLGNTLKKQGRIYIDGDQDDDEDKRKAKVKSSDQDQGENEEEEEDEGTEKSQDTDEDEDREKDEMEERGSEDEEEVEEDVDDADDQQNTNITDERPDWNVIYEYLLLLESESMDDDLSFGADFINPNAQMRQKAFENEQVTRQTEYSGITIKQSAYSFKDSREAGAESVRHCALSGTSFDLPFKAEFDVFEPSMVMSSLDFEVNIEMQLAVGSTLQKIKNECNIMGFFRLFVHYAKLEKQRDDIFNRLIQHYKDTPVNVILLSQTKLQFEGAVHNGSECGIILLFSWKIMETNTDREKLDANVVNDVKPNLTMEAVALSTVITKDTTGALDRVNEVFLHTIMRKGVYEGTTYIVDNILSVEHPVKLSIADHMGIVLRARSFGFHA</sequence>
<proteinExistence type="predicted"/>
<protein>
    <submittedName>
        <fullName evidence="3">Uncharacterized protein</fullName>
    </submittedName>
</protein>
<evidence type="ECO:0000256" key="1">
    <source>
        <dbReference type="SAM" id="Coils"/>
    </source>
</evidence>
<dbReference type="AlphaFoldDB" id="A0A0B7NT50"/>
<dbReference type="EMBL" id="LN733769">
    <property type="protein sequence ID" value="CEP18164.1"/>
    <property type="molecule type" value="Genomic_DNA"/>
</dbReference>
<feature type="compositionally biased region" description="Acidic residues" evidence="2">
    <location>
        <begin position="162"/>
        <end position="174"/>
    </location>
</feature>
<feature type="region of interest" description="Disordered" evidence="2">
    <location>
        <begin position="139"/>
        <end position="221"/>
    </location>
</feature>